<dbReference type="EMBL" id="CP003642">
    <property type="protein sequence ID" value="AFZ25826.1"/>
    <property type="molecule type" value="Genomic_DNA"/>
</dbReference>
<dbReference type="KEGG" id="csg:Cylst_3703"/>
<evidence type="ECO:0000313" key="1">
    <source>
        <dbReference type="EMBL" id="AFZ25826.1"/>
    </source>
</evidence>
<organism evidence="1 2">
    <name type="scientific">Cylindrospermum stagnale PCC 7417</name>
    <dbReference type="NCBI Taxonomy" id="56107"/>
    <lineage>
        <taxon>Bacteria</taxon>
        <taxon>Bacillati</taxon>
        <taxon>Cyanobacteriota</taxon>
        <taxon>Cyanophyceae</taxon>
        <taxon>Nostocales</taxon>
        <taxon>Nostocaceae</taxon>
        <taxon>Cylindrospermum</taxon>
    </lineage>
</organism>
<gene>
    <name evidence="1" type="ORF">Cylst_3703</name>
</gene>
<accession>K9X1B3</accession>
<dbReference type="HOGENOM" id="CLU_2933694_0_0_3"/>
<dbReference type="Proteomes" id="UP000010475">
    <property type="component" value="Chromosome"/>
</dbReference>
<evidence type="ECO:0000313" key="2">
    <source>
        <dbReference type="Proteomes" id="UP000010475"/>
    </source>
</evidence>
<name>K9X1B3_9NOST</name>
<dbReference type="AlphaFoldDB" id="K9X1B3"/>
<protein>
    <submittedName>
        <fullName evidence="1">Uncharacterized protein</fullName>
    </submittedName>
</protein>
<sequence length="60" mass="7260">METALLWTIKKIFLPWLVKKVLNQAWYQLKKNHAFQGLVIILYLHWQFKTTLFKGISKNK</sequence>
<reference evidence="1 2" key="1">
    <citation type="submission" date="2012-06" db="EMBL/GenBank/DDBJ databases">
        <title>Finished chromosome of genome of Cylindrospermum stagnale PCC 7417.</title>
        <authorList>
            <consortium name="US DOE Joint Genome Institute"/>
            <person name="Gugger M."/>
            <person name="Coursin T."/>
            <person name="Rippka R."/>
            <person name="Tandeau De Marsac N."/>
            <person name="Huntemann M."/>
            <person name="Wei C.-L."/>
            <person name="Han J."/>
            <person name="Detter J.C."/>
            <person name="Han C."/>
            <person name="Tapia R."/>
            <person name="Chen A."/>
            <person name="Kyrpides N."/>
            <person name="Mavromatis K."/>
            <person name="Markowitz V."/>
            <person name="Szeto E."/>
            <person name="Ivanova N."/>
            <person name="Pagani I."/>
            <person name="Pati A."/>
            <person name="Goodwin L."/>
            <person name="Nordberg H.P."/>
            <person name="Cantor M.N."/>
            <person name="Hua S.X."/>
            <person name="Woyke T."/>
            <person name="Kerfeld C.A."/>
        </authorList>
    </citation>
    <scope>NUCLEOTIDE SEQUENCE [LARGE SCALE GENOMIC DNA]</scope>
    <source>
        <strain evidence="1 2">PCC 7417</strain>
    </source>
</reference>
<proteinExistence type="predicted"/>
<keyword evidence="2" id="KW-1185">Reference proteome</keyword>